<feature type="transmembrane region" description="Helical" evidence="4">
    <location>
        <begin position="86"/>
        <end position="106"/>
    </location>
</feature>
<dbReference type="Proteomes" id="UP000003824">
    <property type="component" value="Unassembled WGS sequence"/>
</dbReference>
<sequence>MPARRAENIGHYVITALALVHATTAADVSKQTALNAVLIASAVHFAAIPARGALSDRIGRRPAYLIGAVGVGLWVCPFFSPIDTGSFGNLLLAVTVGLVLHGAVYAPQAPHTV</sequence>
<evidence type="ECO:0000256" key="2">
    <source>
        <dbReference type="ARBA" id="ARBA00022448"/>
    </source>
</evidence>
<proteinExistence type="predicted"/>
<comment type="subcellular location">
    <subcellularLocation>
        <location evidence="1">Cell membrane</location>
        <topology evidence="1">Multi-pass membrane protein</topology>
    </subcellularLocation>
</comment>
<dbReference type="SUPFAM" id="SSF103473">
    <property type="entry name" value="MFS general substrate transporter"/>
    <property type="match status" value="1"/>
</dbReference>
<dbReference type="eggNOG" id="COG0477">
    <property type="taxonomic scope" value="Bacteria"/>
</dbReference>
<name>D5ZY21_STRV1</name>
<feature type="transmembrane region" description="Helical" evidence="4">
    <location>
        <begin position="62"/>
        <end position="80"/>
    </location>
</feature>
<feature type="transmembrane region" description="Helical" evidence="4">
    <location>
        <begin position="9"/>
        <end position="26"/>
    </location>
</feature>
<keyword evidence="4" id="KW-1133">Transmembrane helix</keyword>
<dbReference type="PANTHER" id="PTHR43045">
    <property type="entry name" value="SHIKIMATE TRANSPORTER"/>
    <property type="match status" value="1"/>
</dbReference>
<keyword evidence="3" id="KW-1003">Cell membrane</keyword>
<dbReference type="Gene3D" id="1.20.1250.20">
    <property type="entry name" value="MFS general substrate transporter like domains"/>
    <property type="match status" value="1"/>
</dbReference>
<evidence type="ECO:0000256" key="4">
    <source>
        <dbReference type="SAM" id="Phobius"/>
    </source>
</evidence>
<organism evidence="5 6">
    <name type="scientific">Streptomyces viridosporus (strain ATCC 14672 / DSM 40746 / JCM 4963 / KCTC 9882 / NRRL B-12104 / FH 1290)</name>
    <name type="common">Streptomyces ghanaensis</name>
    <dbReference type="NCBI Taxonomy" id="566461"/>
    <lineage>
        <taxon>Bacteria</taxon>
        <taxon>Bacillati</taxon>
        <taxon>Actinomycetota</taxon>
        <taxon>Actinomycetes</taxon>
        <taxon>Kitasatosporales</taxon>
        <taxon>Streptomycetaceae</taxon>
        <taxon>Streptomyces</taxon>
    </lineage>
</organism>
<dbReference type="InterPro" id="IPR036259">
    <property type="entry name" value="MFS_trans_sf"/>
</dbReference>
<evidence type="ECO:0000256" key="3">
    <source>
        <dbReference type="ARBA" id="ARBA00022475"/>
    </source>
</evidence>
<evidence type="ECO:0000313" key="6">
    <source>
        <dbReference type="Proteomes" id="UP000003824"/>
    </source>
</evidence>
<dbReference type="PANTHER" id="PTHR43045:SF1">
    <property type="entry name" value="SHIKIMATE TRANSPORTER"/>
    <property type="match status" value="1"/>
</dbReference>
<reference evidence="6" key="1">
    <citation type="submission" date="2008-12" db="EMBL/GenBank/DDBJ databases">
        <title>Annotation of Streptomyces ghanaensis ATCC 14672.</title>
        <authorList>
            <consortium name="The Broad Institute Genome Sequencing Platform"/>
            <consortium name="Broad Institute Microbial Sequencing Center"/>
            <person name="Fischbach M."/>
            <person name="Ward D."/>
            <person name="Young S."/>
            <person name="Kodira C.D."/>
            <person name="Zeng Q."/>
            <person name="Koehrsen M."/>
            <person name="Godfrey P."/>
            <person name="Alvarado L."/>
            <person name="Berlin A.M."/>
            <person name="Borenstein D."/>
            <person name="Chen Z."/>
            <person name="Engels R."/>
            <person name="Freedman E."/>
            <person name="Gellesch M."/>
            <person name="Goldberg J."/>
            <person name="Griggs A."/>
            <person name="Gujja S."/>
            <person name="Heiman D.I."/>
            <person name="Hepburn T.A."/>
            <person name="Howarth C."/>
            <person name="Jen D."/>
            <person name="Larson L."/>
            <person name="Lewis B."/>
            <person name="Mehta T."/>
            <person name="Park D."/>
            <person name="Pearson M."/>
            <person name="Roberts A."/>
            <person name="Saif S."/>
            <person name="Shea T.D."/>
            <person name="Shenoy N."/>
            <person name="Sisk P."/>
            <person name="Stolte C."/>
            <person name="Sykes S.N."/>
            <person name="Walk T."/>
            <person name="White J."/>
            <person name="Yandava C."/>
            <person name="Straight P."/>
            <person name="Clardy J."/>
            <person name="Hung D."/>
            <person name="Kolter R."/>
            <person name="Mekalanos J."/>
            <person name="Walker S."/>
            <person name="Walsh C.T."/>
            <person name="Wieland B.L.C."/>
            <person name="Ilzarbe M."/>
            <person name="Galagan J."/>
            <person name="Nusbaum C."/>
            <person name="Birren B."/>
        </authorList>
    </citation>
    <scope>NUCLEOTIDE SEQUENCE [LARGE SCALE GENOMIC DNA]</scope>
    <source>
        <strain evidence="6">ATCC 14672 / DSM 40746 / JCM 4963 / KCTC 9882 / NRRL B-12104 / FH 1290</strain>
    </source>
</reference>
<dbReference type="GO" id="GO:0005886">
    <property type="term" value="C:plasma membrane"/>
    <property type="evidence" value="ECO:0007669"/>
    <property type="project" value="UniProtKB-SubCell"/>
</dbReference>
<keyword evidence="4" id="KW-0812">Transmembrane</keyword>
<evidence type="ECO:0000313" key="5">
    <source>
        <dbReference type="EMBL" id="EFE71019.2"/>
    </source>
</evidence>
<gene>
    <name evidence="5" type="ORF">SSFG_06262</name>
</gene>
<dbReference type="EMBL" id="DS999641">
    <property type="protein sequence ID" value="EFE71019.2"/>
    <property type="molecule type" value="Genomic_DNA"/>
</dbReference>
<accession>D5ZY21</accession>
<feature type="transmembrane region" description="Helical" evidence="4">
    <location>
        <begin position="32"/>
        <end position="50"/>
    </location>
</feature>
<keyword evidence="2" id="KW-0813">Transport</keyword>
<dbReference type="AlphaFoldDB" id="D5ZY21"/>
<evidence type="ECO:0000256" key="1">
    <source>
        <dbReference type="ARBA" id="ARBA00004651"/>
    </source>
</evidence>
<keyword evidence="4" id="KW-0472">Membrane</keyword>
<protein>
    <submittedName>
        <fullName evidence="5">Integral membrane transport protein</fullName>
    </submittedName>
</protein>